<evidence type="ECO:0000256" key="6">
    <source>
        <dbReference type="RuleBase" id="RU003915"/>
    </source>
</evidence>
<reference evidence="8 9" key="1">
    <citation type="submission" date="2017-09" db="EMBL/GenBank/DDBJ databases">
        <title>Depth-based differentiation of microbial function through sediment-hosted aquifers and enrichment of novel symbionts in the deep terrestrial subsurface.</title>
        <authorList>
            <person name="Probst A.J."/>
            <person name="Ladd B."/>
            <person name="Jarett J.K."/>
            <person name="Geller-Mcgrath D.E."/>
            <person name="Sieber C.M."/>
            <person name="Emerson J.B."/>
            <person name="Anantharaman K."/>
            <person name="Thomas B.C."/>
            <person name="Malmstrom R."/>
            <person name="Stieglmeier M."/>
            <person name="Klingl A."/>
            <person name="Woyke T."/>
            <person name="Ryan C.M."/>
            <person name="Banfield J.F."/>
        </authorList>
    </citation>
    <scope>NUCLEOTIDE SEQUENCE [LARGE SCALE GENOMIC DNA]</scope>
    <source>
        <strain evidence="8">CG10_big_fil_rev_8_21_14_0_10_51_16</strain>
    </source>
</reference>
<dbReference type="InterPro" id="IPR001179">
    <property type="entry name" value="PPIase_FKBP_dom"/>
</dbReference>
<evidence type="ECO:0000256" key="5">
    <source>
        <dbReference type="PROSITE-ProRule" id="PRU00277"/>
    </source>
</evidence>
<accession>A0A2H0RF95</accession>
<sequence length="146" mass="15168">MKSIAILVALVIVGLLGYALITGRDSSENRPSQSATGGLAVEDVLVGDGTEAGLGDVVSVHYTGTLAGGQKFDSSYDRGEPISFALGSGTVIEGWELGLVGMREGGKRRLVIPPELAYGEFSPPGSMIPAQATLFFEVELLDVVGR</sequence>
<dbReference type="PANTHER" id="PTHR43811">
    <property type="entry name" value="FKBP-TYPE PEPTIDYL-PROLYL CIS-TRANS ISOMERASE FKPA"/>
    <property type="match status" value="1"/>
</dbReference>
<evidence type="ECO:0000256" key="1">
    <source>
        <dbReference type="ARBA" id="ARBA00000971"/>
    </source>
</evidence>
<dbReference type="AlphaFoldDB" id="A0A2H0RF95"/>
<dbReference type="EMBL" id="PCYI01000004">
    <property type="protein sequence ID" value="PIR45173.1"/>
    <property type="molecule type" value="Genomic_DNA"/>
</dbReference>
<protein>
    <recommendedName>
        <fullName evidence="6">Peptidyl-prolyl cis-trans isomerase</fullName>
        <ecNumber evidence="6">5.2.1.8</ecNumber>
    </recommendedName>
</protein>
<dbReference type="SUPFAM" id="SSF54534">
    <property type="entry name" value="FKBP-like"/>
    <property type="match status" value="1"/>
</dbReference>
<dbReference type="InterPro" id="IPR046357">
    <property type="entry name" value="PPIase_dom_sf"/>
</dbReference>
<dbReference type="PANTHER" id="PTHR43811:SF19">
    <property type="entry name" value="39 KDA FK506-BINDING NUCLEAR PROTEIN"/>
    <property type="match status" value="1"/>
</dbReference>
<dbReference type="FunFam" id="3.10.50.40:FF:000006">
    <property type="entry name" value="Peptidyl-prolyl cis-trans isomerase"/>
    <property type="match status" value="1"/>
</dbReference>
<evidence type="ECO:0000256" key="4">
    <source>
        <dbReference type="ARBA" id="ARBA00023235"/>
    </source>
</evidence>
<keyword evidence="3 5" id="KW-0697">Rotamase</keyword>
<dbReference type="Proteomes" id="UP000228767">
    <property type="component" value="Unassembled WGS sequence"/>
</dbReference>
<evidence type="ECO:0000256" key="2">
    <source>
        <dbReference type="ARBA" id="ARBA00006577"/>
    </source>
</evidence>
<dbReference type="PROSITE" id="PS50059">
    <property type="entry name" value="FKBP_PPIASE"/>
    <property type="match status" value="1"/>
</dbReference>
<comment type="caution">
    <text evidence="8">The sequence shown here is derived from an EMBL/GenBank/DDBJ whole genome shotgun (WGS) entry which is preliminary data.</text>
</comment>
<comment type="catalytic activity">
    <reaction evidence="1 5 6">
        <text>[protein]-peptidylproline (omega=180) = [protein]-peptidylproline (omega=0)</text>
        <dbReference type="Rhea" id="RHEA:16237"/>
        <dbReference type="Rhea" id="RHEA-COMP:10747"/>
        <dbReference type="Rhea" id="RHEA-COMP:10748"/>
        <dbReference type="ChEBI" id="CHEBI:83833"/>
        <dbReference type="ChEBI" id="CHEBI:83834"/>
        <dbReference type="EC" id="5.2.1.8"/>
    </reaction>
</comment>
<name>A0A2H0RF95_9BACT</name>
<dbReference type="Pfam" id="PF00254">
    <property type="entry name" value="FKBP_C"/>
    <property type="match status" value="1"/>
</dbReference>
<evidence type="ECO:0000313" key="8">
    <source>
        <dbReference type="EMBL" id="PIR45173.1"/>
    </source>
</evidence>
<comment type="similarity">
    <text evidence="2 6">Belongs to the FKBP-type PPIase family.</text>
</comment>
<gene>
    <name evidence="8" type="ORF">COV10_00655</name>
</gene>
<dbReference type="Gene3D" id="3.10.50.40">
    <property type="match status" value="1"/>
</dbReference>
<dbReference type="GO" id="GO:0003755">
    <property type="term" value="F:peptidyl-prolyl cis-trans isomerase activity"/>
    <property type="evidence" value="ECO:0007669"/>
    <property type="project" value="UniProtKB-UniRule"/>
</dbReference>
<evidence type="ECO:0000313" key="9">
    <source>
        <dbReference type="Proteomes" id="UP000228767"/>
    </source>
</evidence>
<feature type="domain" description="PPIase FKBP-type" evidence="7">
    <location>
        <begin position="55"/>
        <end position="144"/>
    </location>
</feature>
<evidence type="ECO:0000259" key="7">
    <source>
        <dbReference type="PROSITE" id="PS50059"/>
    </source>
</evidence>
<proteinExistence type="inferred from homology"/>
<evidence type="ECO:0000256" key="3">
    <source>
        <dbReference type="ARBA" id="ARBA00023110"/>
    </source>
</evidence>
<keyword evidence="4 5" id="KW-0413">Isomerase</keyword>
<organism evidence="8 9">
    <name type="scientific">Candidatus Vogelbacteria bacterium CG10_big_fil_rev_8_21_14_0_10_51_16</name>
    <dbReference type="NCBI Taxonomy" id="1975045"/>
    <lineage>
        <taxon>Bacteria</taxon>
        <taxon>Candidatus Vogeliibacteriota</taxon>
    </lineage>
</organism>
<dbReference type="EC" id="5.2.1.8" evidence="6"/>